<dbReference type="OMA" id="GNYELYI"/>
<dbReference type="GO" id="GO:0005737">
    <property type="term" value="C:cytoplasm"/>
    <property type="evidence" value="ECO:0007669"/>
    <property type="project" value="TreeGrafter"/>
</dbReference>
<name>A0A8C5F730_GADMO</name>
<dbReference type="Gene3D" id="2.60.40.640">
    <property type="match status" value="2"/>
</dbReference>
<feature type="domain" description="Arrestin C-terminal-like" evidence="3">
    <location>
        <begin position="193"/>
        <end position="284"/>
    </location>
</feature>
<dbReference type="AlphaFoldDB" id="A0A8C5F730"/>
<dbReference type="GO" id="GO:0005886">
    <property type="term" value="C:plasma membrane"/>
    <property type="evidence" value="ECO:0007669"/>
    <property type="project" value="TreeGrafter"/>
</dbReference>
<dbReference type="Ensembl" id="ENSGMOT00000012149.2">
    <property type="protein sequence ID" value="ENSGMOP00000011831.2"/>
    <property type="gene ID" value="ENSGMOG00000011055.2"/>
</dbReference>
<feature type="domain" description="Arrestin-like N-terminal" evidence="2">
    <location>
        <begin position="9"/>
        <end position="148"/>
    </location>
</feature>
<dbReference type="Proteomes" id="UP000694546">
    <property type="component" value="Chromosome 6"/>
</dbReference>
<dbReference type="GO" id="GO:0015031">
    <property type="term" value="P:protein transport"/>
    <property type="evidence" value="ECO:0007669"/>
    <property type="project" value="TreeGrafter"/>
</dbReference>
<dbReference type="Pfam" id="PF02752">
    <property type="entry name" value="Arrestin_C"/>
    <property type="match status" value="1"/>
</dbReference>
<dbReference type="PANTHER" id="PTHR11188">
    <property type="entry name" value="ARRESTIN DOMAIN CONTAINING PROTEIN"/>
    <property type="match status" value="1"/>
</dbReference>
<evidence type="ECO:0008006" key="6">
    <source>
        <dbReference type="Google" id="ProtNLM"/>
    </source>
</evidence>
<accession>A0A8C5F730</accession>
<dbReference type="InterPro" id="IPR014752">
    <property type="entry name" value="Arrestin-like_C"/>
</dbReference>
<dbReference type="InterPro" id="IPR011022">
    <property type="entry name" value="Arrestin_C-like"/>
</dbReference>
<evidence type="ECO:0000313" key="4">
    <source>
        <dbReference type="Ensembl" id="ENSGMOP00000011831.2"/>
    </source>
</evidence>
<sequence length="295" mass="33381">MNTVKAFSVYYNHINNEGTFTGGDWISGNIKLELSKDCKINSLYVQIKGKANVLWTEQYGKTVVVYSSKEKFFTIKQSVIQEFKGQESQTVGRGCYAYPFNFQIPSEDLPPSFKSFTGKIRYRVKAYLSRSMSRDSKANAPFTVISKASFTNNTTNLLRKKLVSHLYFVTNDKSMNAVIYSFVHLQLSAICLAGEAIQVTAYIQNSSSRDIKPKYCLYLKTSFFANGKRKVMTKDLVKEVGEPIPHSAGQNVIRVITAPATTEVSILNCSIIKHEYRLKVCILMLPTNIFIWFPS</sequence>
<evidence type="ECO:0000256" key="1">
    <source>
        <dbReference type="ARBA" id="ARBA00005298"/>
    </source>
</evidence>
<reference evidence="4" key="2">
    <citation type="submission" date="2025-09" db="UniProtKB">
        <authorList>
            <consortium name="Ensembl"/>
        </authorList>
    </citation>
    <scope>IDENTIFICATION</scope>
</reference>
<reference evidence="4" key="1">
    <citation type="submission" date="2025-08" db="UniProtKB">
        <authorList>
            <consortium name="Ensembl"/>
        </authorList>
    </citation>
    <scope>IDENTIFICATION</scope>
</reference>
<dbReference type="InterPro" id="IPR014756">
    <property type="entry name" value="Ig_E-set"/>
</dbReference>
<dbReference type="PANTHER" id="PTHR11188:SF135">
    <property type="entry name" value="ARRESTIN DOMAIN CONTAINING 3-LIKE-RELATED"/>
    <property type="match status" value="1"/>
</dbReference>
<evidence type="ECO:0000259" key="3">
    <source>
        <dbReference type="Pfam" id="PF02752"/>
    </source>
</evidence>
<evidence type="ECO:0000313" key="5">
    <source>
        <dbReference type="Proteomes" id="UP000694546"/>
    </source>
</evidence>
<proteinExistence type="inferred from homology"/>
<evidence type="ECO:0000259" key="2">
    <source>
        <dbReference type="Pfam" id="PF00339"/>
    </source>
</evidence>
<dbReference type="InterPro" id="IPR011021">
    <property type="entry name" value="Arrestin-like_N"/>
</dbReference>
<keyword evidence="5" id="KW-1185">Reference proteome</keyword>
<protein>
    <recommendedName>
        <fullName evidence="6">Arrestin C-terminal-like domain-containing protein</fullName>
    </recommendedName>
</protein>
<dbReference type="SUPFAM" id="SSF81296">
    <property type="entry name" value="E set domains"/>
    <property type="match status" value="2"/>
</dbReference>
<organism evidence="4 5">
    <name type="scientific">Gadus morhua</name>
    <name type="common">Atlantic cod</name>
    <dbReference type="NCBI Taxonomy" id="8049"/>
    <lineage>
        <taxon>Eukaryota</taxon>
        <taxon>Metazoa</taxon>
        <taxon>Chordata</taxon>
        <taxon>Craniata</taxon>
        <taxon>Vertebrata</taxon>
        <taxon>Euteleostomi</taxon>
        <taxon>Actinopterygii</taxon>
        <taxon>Neopterygii</taxon>
        <taxon>Teleostei</taxon>
        <taxon>Neoteleostei</taxon>
        <taxon>Acanthomorphata</taxon>
        <taxon>Zeiogadaria</taxon>
        <taxon>Gadariae</taxon>
        <taxon>Gadiformes</taxon>
        <taxon>Gadoidei</taxon>
        <taxon>Gadidae</taxon>
        <taxon>Gadus</taxon>
    </lineage>
</organism>
<comment type="similarity">
    <text evidence="1">Belongs to the arrestin family.</text>
</comment>
<dbReference type="GeneTree" id="ENSGT00940000164012"/>
<dbReference type="InterPro" id="IPR050357">
    <property type="entry name" value="Arrestin_domain-protein"/>
</dbReference>
<dbReference type="Pfam" id="PF00339">
    <property type="entry name" value="Arrestin_N"/>
    <property type="match status" value="1"/>
</dbReference>
<dbReference type="GO" id="GO:0007399">
    <property type="term" value="P:nervous system development"/>
    <property type="evidence" value="ECO:0007669"/>
    <property type="project" value="UniProtKB-ARBA"/>
</dbReference>